<keyword evidence="5 6" id="KW-0378">Hydrolase</keyword>
<keyword evidence="8" id="KW-1185">Reference proteome</keyword>
<comment type="subcellular location">
    <subcellularLocation>
        <location evidence="1 6">Cytoplasm</location>
    </subcellularLocation>
</comment>
<feature type="site" description="Interaction with target DNA" evidence="6">
    <location>
        <position position="85"/>
    </location>
</feature>
<keyword evidence="6" id="KW-0234">DNA repair</keyword>
<evidence type="ECO:0000256" key="4">
    <source>
        <dbReference type="ARBA" id="ARBA00022759"/>
    </source>
</evidence>
<evidence type="ECO:0000256" key="1">
    <source>
        <dbReference type="ARBA" id="ARBA00004496"/>
    </source>
</evidence>
<comment type="cofactor">
    <cofactor evidence="6">
        <name>Mg(2+)</name>
        <dbReference type="ChEBI" id="CHEBI:18420"/>
    </cofactor>
</comment>
<organism evidence="7 8">
    <name type="scientific">Glycomyces niveus</name>
    <dbReference type="NCBI Taxonomy" id="2820287"/>
    <lineage>
        <taxon>Bacteria</taxon>
        <taxon>Bacillati</taxon>
        <taxon>Actinomycetota</taxon>
        <taxon>Actinomycetes</taxon>
        <taxon>Glycomycetales</taxon>
        <taxon>Glycomycetaceae</taxon>
        <taxon>Glycomyces</taxon>
    </lineage>
</organism>
<evidence type="ECO:0000256" key="3">
    <source>
        <dbReference type="ARBA" id="ARBA00022722"/>
    </source>
</evidence>
<dbReference type="Gene3D" id="3.30.2170.10">
    <property type="entry name" value="archaeoglobus fulgidus dsm 4304 superfamily"/>
    <property type="match status" value="1"/>
</dbReference>
<evidence type="ECO:0000256" key="5">
    <source>
        <dbReference type="ARBA" id="ARBA00022801"/>
    </source>
</evidence>
<evidence type="ECO:0000256" key="6">
    <source>
        <dbReference type="HAMAP-Rule" id="MF_00801"/>
    </source>
</evidence>
<keyword evidence="4 6" id="KW-0255">Endonuclease</keyword>
<evidence type="ECO:0000313" key="7">
    <source>
        <dbReference type="EMBL" id="MBO3733470.1"/>
    </source>
</evidence>
<gene>
    <name evidence="6" type="primary">nfi</name>
    <name evidence="7" type="ORF">J5V16_11595</name>
</gene>
<sequence>MSDDQPRAAYARLPRDEAEAVAMQTELAGCVVVADDDAPITTVAGLDIAYDKDSDTAVATAVVLRRSDLAVLDQTVVHGASDFPYIPGLLAFRELPLLLKAIEALTVTPDLYVCDGYGLTHPRRFGLACHLGVVLDAPAIGVAKNPPHLPVAAPAPERGAWTPITASGETVGCALRTQDGVKPVYVSVGHRRTLATARDLVLELAPAYRLPEPIRAADQLGRRRLAAIE</sequence>
<evidence type="ECO:0000256" key="2">
    <source>
        <dbReference type="ARBA" id="ARBA00022490"/>
    </source>
</evidence>
<dbReference type="EC" id="3.1.21.7" evidence="6"/>
<keyword evidence="6" id="KW-0479">Metal-binding</keyword>
<comment type="catalytic activity">
    <reaction evidence="6">
        <text>Endonucleolytic cleavage at apurinic or apyrimidinic sites to products with a 5'-phosphate.</text>
        <dbReference type="EC" id="3.1.21.7"/>
    </reaction>
</comment>
<dbReference type="PANTHER" id="PTHR28511">
    <property type="entry name" value="ENDONUCLEASE V"/>
    <property type="match status" value="1"/>
</dbReference>
<dbReference type="Pfam" id="PF04493">
    <property type="entry name" value="Endonuclease_5"/>
    <property type="match status" value="1"/>
</dbReference>
<dbReference type="EMBL" id="JAGFNP010000005">
    <property type="protein sequence ID" value="MBO3733470.1"/>
    <property type="molecule type" value="Genomic_DNA"/>
</dbReference>
<accession>A0ABS3U3X2</accession>
<dbReference type="GO" id="GO:0004519">
    <property type="term" value="F:endonuclease activity"/>
    <property type="evidence" value="ECO:0007669"/>
    <property type="project" value="UniProtKB-KW"/>
</dbReference>
<feature type="binding site" evidence="6">
    <location>
        <position position="115"/>
    </location>
    <ligand>
        <name>Mg(2+)</name>
        <dbReference type="ChEBI" id="CHEBI:18420"/>
    </ligand>
</feature>
<keyword evidence="3 6" id="KW-0540">Nuclease</keyword>
<name>A0ABS3U3X2_9ACTN</name>
<dbReference type="CDD" id="cd06559">
    <property type="entry name" value="Endonuclease_V"/>
    <property type="match status" value="1"/>
</dbReference>
<protein>
    <recommendedName>
        <fullName evidence="6">Endonuclease V</fullName>
        <ecNumber evidence="6">3.1.21.7</ecNumber>
    </recommendedName>
    <alternativeName>
        <fullName evidence="6">Deoxyinosine 3'endonuclease</fullName>
    </alternativeName>
    <alternativeName>
        <fullName evidence="6">Deoxyribonuclease V</fullName>
        <shortName evidence="6">DNase V</shortName>
    </alternativeName>
</protein>
<reference evidence="7 8" key="1">
    <citation type="submission" date="2021-03" db="EMBL/GenBank/DDBJ databases">
        <title>Glycomyces sp. nov., a novel actinomycete isolated from soil.</title>
        <authorList>
            <person name="Yang X."/>
            <person name="Xu X."/>
        </authorList>
    </citation>
    <scope>NUCLEOTIDE SEQUENCE [LARGE SCALE GENOMIC DNA]</scope>
    <source>
        <strain evidence="7 8">NEAU-S30</strain>
    </source>
</reference>
<keyword evidence="2 6" id="KW-0963">Cytoplasm</keyword>
<comment type="similarity">
    <text evidence="6">Belongs to the endonuclease V family.</text>
</comment>
<dbReference type="HAMAP" id="MF_00801">
    <property type="entry name" value="Endonuclease_5"/>
    <property type="match status" value="1"/>
</dbReference>
<evidence type="ECO:0000313" key="8">
    <source>
        <dbReference type="Proteomes" id="UP000681341"/>
    </source>
</evidence>
<comment type="caution">
    <text evidence="7">The sequence shown here is derived from an EMBL/GenBank/DDBJ whole genome shotgun (WGS) entry which is preliminary data.</text>
</comment>
<dbReference type="RefSeq" id="WP_208496389.1">
    <property type="nucleotide sequence ID" value="NZ_JAGFNP010000005.1"/>
</dbReference>
<dbReference type="PANTHER" id="PTHR28511:SF1">
    <property type="entry name" value="ENDONUCLEASE V"/>
    <property type="match status" value="1"/>
</dbReference>
<dbReference type="Proteomes" id="UP000681341">
    <property type="component" value="Unassembled WGS sequence"/>
</dbReference>
<dbReference type="InterPro" id="IPR007581">
    <property type="entry name" value="Endonuclease-V"/>
</dbReference>
<comment type="function">
    <text evidence="6">DNA repair enzyme involved in the repair of deaminated bases. Selectively cleaves double-stranded DNA at the second phosphodiester bond 3' to a deoxyinosine leaving behind the intact lesion on the nicked DNA.</text>
</comment>
<proteinExistence type="inferred from homology"/>
<feature type="binding site" evidence="6">
    <location>
        <position position="47"/>
    </location>
    <ligand>
        <name>Mg(2+)</name>
        <dbReference type="ChEBI" id="CHEBI:18420"/>
    </ligand>
</feature>
<keyword evidence="6" id="KW-0460">Magnesium</keyword>
<keyword evidence="6" id="KW-0227">DNA damage</keyword>